<dbReference type="GO" id="GO:0010212">
    <property type="term" value="P:response to ionizing radiation"/>
    <property type="evidence" value="ECO:0007669"/>
    <property type="project" value="TreeGrafter"/>
</dbReference>
<dbReference type="Gene3D" id="2.40.50.140">
    <property type="entry name" value="Nucleic acid-binding proteins"/>
    <property type="match status" value="5"/>
</dbReference>
<dbReference type="AlphaFoldDB" id="F8AMZ6"/>
<protein>
    <submittedName>
        <fullName evidence="3">Nucleic acid binding OB-fold tRNA/helicase-type</fullName>
    </submittedName>
</protein>
<accession>F8AMZ6</accession>
<dbReference type="OrthoDB" id="6262at2157"/>
<dbReference type="eggNOG" id="arCOG01510">
    <property type="taxonomic scope" value="Archaea"/>
</dbReference>
<feature type="domain" description="OB" evidence="2">
    <location>
        <begin position="185"/>
        <end position="263"/>
    </location>
</feature>
<gene>
    <name evidence="3" type="ordered locus">Metok_0123</name>
</gene>
<evidence type="ECO:0000259" key="2">
    <source>
        <dbReference type="Pfam" id="PF01336"/>
    </source>
</evidence>
<dbReference type="RefSeq" id="WP_013866305.1">
    <property type="nucleotide sequence ID" value="NC_015636.1"/>
</dbReference>
<dbReference type="Proteomes" id="UP000009296">
    <property type="component" value="Chromosome"/>
</dbReference>
<keyword evidence="4" id="KW-1185">Reference proteome</keyword>
<evidence type="ECO:0000313" key="4">
    <source>
        <dbReference type="Proteomes" id="UP000009296"/>
    </source>
</evidence>
<dbReference type="NCBIfam" id="NF009032">
    <property type="entry name" value="PRK12366.1-3"/>
    <property type="match status" value="1"/>
</dbReference>
<dbReference type="Pfam" id="PF01336">
    <property type="entry name" value="tRNA_anti-codon"/>
    <property type="match status" value="3"/>
</dbReference>
<dbReference type="NCBIfam" id="NF009034">
    <property type="entry name" value="PRK12366.1-5"/>
    <property type="match status" value="1"/>
</dbReference>
<dbReference type="GO" id="GO:0000724">
    <property type="term" value="P:double-strand break repair via homologous recombination"/>
    <property type="evidence" value="ECO:0007669"/>
    <property type="project" value="TreeGrafter"/>
</dbReference>
<dbReference type="SUPFAM" id="SSF50249">
    <property type="entry name" value="Nucleic acid-binding proteins"/>
    <property type="match status" value="5"/>
</dbReference>
<sequence>MDIEKLKQKILTKMSEKELETKINNIIKENSGLIDEKAAISIIANDLGISMDYDDNEEYGFSIKDIAEGQRNVEITGKIMDISDVREFSRKDGTKGKVRSIIVADNTGSIRLTLWNDKADLVNNLKKGDVVEITNAFSRKWNNKIELNSGSDLTITKIENYDESKYPVVKECYNISELTPNMPATIRGEIIASYDKREFPRKDGTTGRVKSFILKDDTGTIRGTLWDDLAEIEINKGDIVEIKGYVKEGLRGLDINVNTLNILNKGEVAEVPEVNISELPKYKDDIVHVKGRITNISNPRMVKFDDREVEVREIYLMDNTGSVRISFWGNNINALNDITEGDAVKITNCKVKSYNDFEGNEIISLSAQSNSQIIKDDSIGAPKYTENLIKINDIYNLDEKSKNDITTVGRVLTIYDINEFERSDGTTGKVRNIIIEDETGKIRVVLWDKDAELDIKEGDIVKIVHGYAKDNGEFVDLNIGRFGRIIVNPEGVSVKINRKFIKELEEGETAEIRGTVVDYRKQDLILHLCPNCNKRAVLSEGKYICEECGEVEPREVAVATLTVDDGTGNITCKLFGKTVEKITETPMDKLKGANLDILNKLLGEEFIFNGLVNKRLEDLEFSVKSVRKLDLDKEIELLSNL</sequence>
<dbReference type="GO" id="GO:0003677">
    <property type="term" value="F:DNA binding"/>
    <property type="evidence" value="ECO:0007669"/>
    <property type="project" value="UniProtKB-KW"/>
</dbReference>
<dbReference type="InterPro" id="IPR004365">
    <property type="entry name" value="NA-bd_OB_tRNA"/>
</dbReference>
<keyword evidence="1" id="KW-0238">DNA-binding</keyword>
<organism evidence="3 4">
    <name type="scientific">Methanothermococcus okinawensis (strain DSM 14208 / JCM 11175 / IH1)</name>
    <dbReference type="NCBI Taxonomy" id="647113"/>
    <lineage>
        <taxon>Archaea</taxon>
        <taxon>Methanobacteriati</taxon>
        <taxon>Methanobacteriota</taxon>
        <taxon>Methanomada group</taxon>
        <taxon>Methanococci</taxon>
        <taxon>Methanococcales</taxon>
        <taxon>Methanococcaceae</taxon>
        <taxon>Methanothermococcus</taxon>
    </lineage>
</organism>
<evidence type="ECO:0000256" key="1">
    <source>
        <dbReference type="ARBA" id="ARBA00023125"/>
    </source>
</evidence>
<dbReference type="GeneID" id="10772239"/>
<dbReference type="InterPro" id="IPR012340">
    <property type="entry name" value="NA-bd_OB-fold"/>
</dbReference>
<reference evidence="3" key="1">
    <citation type="submission" date="2011-05" db="EMBL/GenBank/DDBJ databases">
        <title>Complete sequence of chromosome of Methanothermococcus okinawensis IH1.</title>
        <authorList>
            <consortium name="US DOE Joint Genome Institute"/>
            <person name="Lucas S."/>
            <person name="Han J."/>
            <person name="Lapidus A."/>
            <person name="Cheng J.-F."/>
            <person name="Goodwin L."/>
            <person name="Pitluck S."/>
            <person name="Peters L."/>
            <person name="Mikhailova N."/>
            <person name="Held B."/>
            <person name="Han C."/>
            <person name="Tapia R."/>
            <person name="Land M."/>
            <person name="Hauser L."/>
            <person name="Kyrpides N."/>
            <person name="Ivanova N."/>
            <person name="Pagani I."/>
            <person name="Sieprawska-Lupa M."/>
            <person name="Takai K."/>
            <person name="Miyazaki J."/>
            <person name="Whitman W."/>
            <person name="Woyke T."/>
        </authorList>
    </citation>
    <scope>NUCLEOTIDE SEQUENCE</scope>
    <source>
        <strain evidence="3">IH1</strain>
    </source>
</reference>
<dbReference type="PANTHER" id="PTHR13356">
    <property type="entry name" value="OB FOLD NUCLEIC ACID BINDING PROTEIN-RELATED"/>
    <property type="match status" value="1"/>
</dbReference>
<dbReference type="KEGG" id="mok:Metok_0123"/>
<evidence type="ECO:0000313" key="3">
    <source>
        <dbReference type="EMBL" id="AEH06119.1"/>
    </source>
</evidence>
<proteinExistence type="predicted"/>
<dbReference type="CDD" id="cd04491">
    <property type="entry name" value="SoSSB_OBF"/>
    <property type="match status" value="4"/>
</dbReference>
<dbReference type="GO" id="GO:0004386">
    <property type="term" value="F:helicase activity"/>
    <property type="evidence" value="ECO:0007669"/>
    <property type="project" value="UniProtKB-KW"/>
</dbReference>
<name>F8AMZ6_METOI</name>
<dbReference type="InterPro" id="IPR051231">
    <property type="entry name" value="SOSS-B"/>
</dbReference>
<feature type="domain" description="OB" evidence="2">
    <location>
        <begin position="73"/>
        <end position="147"/>
    </location>
</feature>
<dbReference type="STRING" id="647113.Metok_0123"/>
<dbReference type="PANTHER" id="PTHR13356:SF0">
    <property type="entry name" value="SOSS COMPLEX SUBUNIT B HOMOLOG"/>
    <property type="match status" value="1"/>
</dbReference>
<feature type="domain" description="OB" evidence="2">
    <location>
        <begin position="406"/>
        <end position="468"/>
    </location>
</feature>
<dbReference type="EMBL" id="CP002792">
    <property type="protein sequence ID" value="AEH06119.1"/>
    <property type="molecule type" value="Genomic_DNA"/>
</dbReference>
<dbReference type="HOGENOM" id="CLU_415991_0_0_2"/>